<dbReference type="InterPro" id="IPR051044">
    <property type="entry name" value="MAG_DAG_Lipase"/>
</dbReference>
<evidence type="ECO:0000313" key="3">
    <source>
        <dbReference type="EMBL" id="MDT0681916.1"/>
    </source>
</evidence>
<dbReference type="PANTHER" id="PTHR11614">
    <property type="entry name" value="PHOSPHOLIPASE-RELATED"/>
    <property type="match status" value="1"/>
</dbReference>
<dbReference type="EMBL" id="JAVRHL010000001">
    <property type="protein sequence ID" value="MDT0681916.1"/>
    <property type="molecule type" value="Genomic_DNA"/>
</dbReference>
<evidence type="ECO:0000256" key="1">
    <source>
        <dbReference type="SAM" id="MobiDB-lite"/>
    </source>
</evidence>
<feature type="region of interest" description="Disordered" evidence="1">
    <location>
        <begin position="1"/>
        <end position="22"/>
    </location>
</feature>
<feature type="domain" description="Serine aminopeptidase S33" evidence="2">
    <location>
        <begin position="60"/>
        <end position="310"/>
    </location>
</feature>
<protein>
    <submittedName>
        <fullName evidence="3">Alpha/beta hydrolase</fullName>
    </submittedName>
</protein>
<name>A0ABU3DDX7_9RHOB</name>
<dbReference type="Proteomes" id="UP001265259">
    <property type="component" value="Unassembled WGS sequence"/>
</dbReference>
<dbReference type="InterPro" id="IPR029058">
    <property type="entry name" value="AB_hydrolase_fold"/>
</dbReference>
<dbReference type="RefSeq" id="WP_311689668.1">
    <property type="nucleotide sequence ID" value="NZ_JAVRHL010000001.1"/>
</dbReference>
<reference evidence="3 4" key="1">
    <citation type="submission" date="2023-09" db="EMBL/GenBank/DDBJ databases">
        <authorList>
            <person name="Rey-Velasco X."/>
        </authorList>
    </citation>
    <scope>NUCLEOTIDE SEQUENCE [LARGE SCALE GENOMIC DNA]</scope>
    <source>
        <strain evidence="3 4">F158</strain>
    </source>
</reference>
<evidence type="ECO:0000259" key="2">
    <source>
        <dbReference type="Pfam" id="PF12146"/>
    </source>
</evidence>
<proteinExistence type="predicted"/>
<dbReference type="GO" id="GO:0016787">
    <property type="term" value="F:hydrolase activity"/>
    <property type="evidence" value="ECO:0007669"/>
    <property type="project" value="UniProtKB-KW"/>
</dbReference>
<keyword evidence="3" id="KW-0378">Hydrolase</keyword>
<dbReference type="InterPro" id="IPR022742">
    <property type="entry name" value="Hydrolase_4"/>
</dbReference>
<evidence type="ECO:0000313" key="4">
    <source>
        <dbReference type="Proteomes" id="UP001265259"/>
    </source>
</evidence>
<accession>A0ABU3DDX7</accession>
<dbReference type="SUPFAM" id="SSF53474">
    <property type="entry name" value="alpha/beta-Hydrolases"/>
    <property type="match status" value="1"/>
</dbReference>
<dbReference type="Pfam" id="PF12146">
    <property type="entry name" value="Hydrolase_4"/>
    <property type="match status" value="1"/>
</dbReference>
<sequence length="332" mass="35741">MSGSAASTRPGRDGPRAGEMTPAPFLADIANAPEEARAFWLTTPRGLRLRMAHLGRGEAGTVLIFPGRTEYAEKYGPAARVFAEAGFGSVAVDWQGQGLADRFLPDTATGHVDRFATYQDDVDAVLAAVTDLGLPGPFYLVGHSMGGCIGLRALHRGLPVAAAAFSAPMWGIGMPPHLRPAAWLISGAGGALGFGGRYAPGTSPESFLANVPYEGNTLTSDREQLSWLQSHLTAHPELSLGGPSLTWLLEALREMRALRRLAPPRLPCLTWVGSNERIVDPAAIRETMARWPGGRLHVAPGGEHELMMERPEIRDAFFEDIIDHFSRHRPAD</sequence>
<dbReference type="Gene3D" id="3.40.50.1820">
    <property type="entry name" value="alpha/beta hydrolase"/>
    <property type="match status" value="1"/>
</dbReference>
<keyword evidence="4" id="KW-1185">Reference proteome</keyword>
<comment type="caution">
    <text evidence="3">The sequence shown here is derived from an EMBL/GenBank/DDBJ whole genome shotgun (WGS) entry which is preliminary data.</text>
</comment>
<organism evidence="3 4">
    <name type="scientific">Tropicimonas omnivorans</name>
    <dbReference type="NCBI Taxonomy" id="3075590"/>
    <lineage>
        <taxon>Bacteria</taxon>
        <taxon>Pseudomonadati</taxon>
        <taxon>Pseudomonadota</taxon>
        <taxon>Alphaproteobacteria</taxon>
        <taxon>Rhodobacterales</taxon>
        <taxon>Roseobacteraceae</taxon>
        <taxon>Tropicimonas</taxon>
    </lineage>
</organism>
<gene>
    <name evidence="3" type="ORF">RM543_04400</name>
</gene>